<keyword evidence="7" id="KW-0560">Oxidoreductase</keyword>
<evidence type="ECO:0000256" key="5">
    <source>
        <dbReference type="ARBA" id="ARBA00023014"/>
    </source>
</evidence>
<keyword evidence="2" id="KW-0004">4Fe-4S</keyword>
<dbReference type="GO" id="GO:0008137">
    <property type="term" value="F:NADH dehydrogenase (ubiquinone) activity"/>
    <property type="evidence" value="ECO:0007669"/>
    <property type="project" value="InterPro"/>
</dbReference>
<reference evidence="7" key="1">
    <citation type="submission" date="2018-06" db="EMBL/GenBank/DDBJ databases">
        <authorList>
            <person name="Zhirakovskaya E."/>
        </authorList>
    </citation>
    <scope>NUCLEOTIDE SEQUENCE</scope>
</reference>
<keyword evidence="4" id="KW-0408">Iron</keyword>
<dbReference type="Pfam" id="PF10531">
    <property type="entry name" value="SLBB"/>
    <property type="match status" value="1"/>
</dbReference>
<dbReference type="Pfam" id="PF10589">
    <property type="entry name" value="NADH_4Fe-4S"/>
    <property type="match status" value="1"/>
</dbReference>
<dbReference type="FunFam" id="3.40.50.11540:FF:000001">
    <property type="entry name" value="NADH dehydrogenase [ubiquinone] flavoprotein 1, mitochondrial"/>
    <property type="match status" value="1"/>
</dbReference>
<accession>A0A3B0UYM7</accession>
<dbReference type="Gene3D" id="1.20.1440.230">
    <property type="entry name" value="NADH-ubiquinone oxidoreductase 51kDa subunit, iron-sulphur binding domain"/>
    <property type="match status" value="1"/>
</dbReference>
<proteinExistence type="inferred from homology"/>
<dbReference type="GO" id="GO:0010181">
    <property type="term" value="F:FMN binding"/>
    <property type="evidence" value="ECO:0007669"/>
    <property type="project" value="InterPro"/>
</dbReference>
<sequence length="428" mass="46351">MAHILLRHRDIENIHKLDVYRANGGYDALQKVLSEYAPGEVTDIVKASNLRGRGGAGFPTGLKWSFIPKAPGDKYIVVNSDESEMGTFKDRELLESNPHQVIEGSIIAAYAVGAEMIFNYMRGEFMGIGRHFEEALQECYEAGILGDSIFGTDFSCKMYGYYGSGAYICGEETALLASLQGDLGQPWSKPPFPAIEGLYSKPTVVNNTETLANVPPIIMKGADWYKSIGTEKSPGPKIVCLSGHVNNPGNYEIEMGMSFHELVYGENYGGGILDGKAFKALLPSGGAGPVVVADALEAPITYEGLDPYGSSMGSASVVVMDETTDMVWAALKMAHFFNHESCGKCTPCREGTFWMEKLLHRIYDGLGTEKDLELLQSVAGQIGGRTLCALGDFAINPVLSTIRHFFDEYKAKVSGAVVETAVSVSVIQ</sequence>
<dbReference type="InterPro" id="IPR037225">
    <property type="entry name" value="Nuo51_FMN-bd_sf"/>
</dbReference>
<dbReference type="Gene3D" id="6.10.250.1450">
    <property type="match status" value="1"/>
</dbReference>
<dbReference type="GO" id="GO:0016491">
    <property type="term" value="F:oxidoreductase activity"/>
    <property type="evidence" value="ECO:0007669"/>
    <property type="project" value="UniProtKB-KW"/>
</dbReference>
<dbReference type="InterPro" id="IPR019554">
    <property type="entry name" value="Soluble_ligand-bd"/>
</dbReference>
<evidence type="ECO:0000256" key="4">
    <source>
        <dbReference type="ARBA" id="ARBA00023004"/>
    </source>
</evidence>
<keyword evidence="3" id="KW-0479">Metal-binding</keyword>
<dbReference type="PROSITE" id="PS00645">
    <property type="entry name" value="COMPLEX1_51K_2"/>
    <property type="match status" value="1"/>
</dbReference>
<dbReference type="PANTHER" id="PTHR43578:SF3">
    <property type="entry name" value="NADH-QUINONE OXIDOREDUCTASE SUBUNIT F"/>
    <property type="match status" value="1"/>
</dbReference>
<evidence type="ECO:0000256" key="2">
    <source>
        <dbReference type="ARBA" id="ARBA00022485"/>
    </source>
</evidence>
<dbReference type="NCBIfam" id="NF010120">
    <property type="entry name" value="PRK13596.1"/>
    <property type="match status" value="1"/>
</dbReference>
<dbReference type="EMBL" id="UOEU01000252">
    <property type="protein sequence ID" value="VAW31582.1"/>
    <property type="molecule type" value="Genomic_DNA"/>
</dbReference>
<name>A0A3B0UYM7_9ZZZZ</name>
<dbReference type="SUPFAM" id="SSF142019">
    <property type="entry name" value="Nqo1 FMN-binding domain-like"/>
    <property type="match status" value="1"/>
</dbReference>
<gene>
    <name evidence="7" type="ORF">MNBD_CHLOROFLEXI01-2128</name>
</gene>
<dbReference type="GO" id="GO:0046872">
    <property type="term" value="F:metal ion binding"/>
    <property type="evidence" value="ECO:0007669"/>
    <property type="project" value="UniProtKB-KW"/>
</dbReference>
<feature type="domain" description="NADH-ubiquinone oxidoreductase 51kDa subunit iron-sulphur binding" evidence="6">
    <location>
        <begin position="327"/>
        <end position="372"/>
    </location>
</feature>
<evidence type="ECO:0000313" key="7">
    <source>
        <dbReference type="EMBL" id="VAW31582.1"/>
    </source>
</evidence>
<dbReference type="Gene3D" id="3.40.50.11540">
    <property type="entry name" value="NADH-ubiquinone oxidoreductase 51kDa subunit"/>
    <property type="match status" value="1"/>
</dbReference>
<dbReference type="SUPFAM" id="SSF142984">
    <property type="entry name" value="Nqo1 middle domain-like"/>
    <property type="match status" value="1"/>
</dbReference>
<comment type="similarity">
    <text evidence="1">Belongs to the complex I 51 kDa subunit family.</text>
</comment>
<dbReference type="InterPro" id="IPR011538">
    <property type="entry name" value="Nuo51_FMN-bd"/>
</dbReference>
<dbReference type="PANTHER" id="PTHR43578">
    <property type="entry name" value="NADH-QUINONE OXIDOREDUCTASE SUBUNIT F"/>
    <property type="match status" value="1"/>
</dbReference>
<dbReference type="Gene3D" id="3.10.20.600">
    <property type="match status" value="1"/>
</dbReference>
<dbReference type="InterPro" id="IPR001949">
    <property type="entry name" value="NADH-UbQ_OxRdtase_51kDa_CS"/>
</dbReference>
<organism evidence="7">
    <name type="scientific">hydrothermal vent metagenome</name>
    <dbReference type="NCBI Taxonomy" id="652676"/>
    <lineage>
        <taxon>unclassified sequences</taxon>
        <taxon>metagenomes</taxon>
        <taxon>ecological metagenomes</taxon>
    </lineage>
</organism>
<dbReference type="FunFam" id="1.20.1440.230:FF:000001">
    <property type="entry name" value="Mitochondrial NADH dehydrogenase flavoprotein 1"/>
    <property type="match status" value="1"/>
</dbReference>
<dbReference type="SUPFAM" id="SSF140490">
    <property type="entry name" value="Nqo1C-terminal domain-like"/>
    <property type="match status" value="1"/>
</dbReference>
<protein>
    <submittedName>
        <fullName evidence="7">NADH-ubiquinone oxidoreductase chain F</fullName>
        <ecNumber evidence="7">1.6.5.3</ecNumber>
    </submittedName>
</protein>
<evidence type="ECO:0000256" key="3">
    <source>
        <dbReference type="ARBA" id="ARBA00022723"/>
    </source>
</evidence>
<dbReference type="Pfam" id="PF01512">
    <property type="entry name" value="Complex1_51K"/>
    <property type="match status" value="1"/>
</dbReference>
<dbReference type="GO" id="GO:0051539">
    <property type="term" value="F:4 iron, 4 sulfur cluster binding"/>
    <property type="evidence" value="ECO:0007669"/>
    <property type="project" value="UniProtKB-KW"/>
</dbReference>
<dbReference type="EC" id="1.6.5.3" evidence="7"/>
<keyword evidence="7" id="KW-0830">Ubiquinone</keyword>
<evidence type="ECO:0000259" key="6">
    <source>
        <dbReference type="SMART" id="SM00928"/>
    </source>
</evidence>
<dbReference type="SMART" id="SM00928">
    <property type="entry name" value="NADH_4Fe-4S"/>
    <property type="match status" value="1"/>
</dbReference>
<dbReference type="InterPro" id="IPR037207">
    <property type="entry name" value="Nuop51_4Fe4S-bd_sf"/>
</dbReference>
<dbReference type="AlphaFoldDB" id="A0A3B0UYM7"/>
<dbReference type="InterPro" id="IPR019575">
    <property type="entry name" value="Nuop51_4Fe4S-bd"/>
</dbReference>
<keyword evidence="5" id="KW-0411">Iron-sulfur</keyword>
<evidence type="ECO:0000256" key="1">
    <source>
        <dbReference type="ARBA" id="ARBA00007523"/>
    </source>
</evidence>